<dbReference type="PANTHER" id="PTHR47534:SF3">
    <property type="entry name" value="ALCOHOL DEHYDROGENASE-LIKE C-TERMINAL DOMAIN-CONTAINING PROTEIN"/>
    <property type="match status" value="1"/>
</dbReference>
<evidence type="ECO:0000256" key="2">
    <source>
        <dbReference type="SAM" id="MobiDB-lite"/>
    </source>
</evidence>
<dbReference type="InterPro" id="IPR052228">
    <property type="entry name" value="Sec_Metab_Biosynth_Oxidored"/>
</dbReference>
<proteinExistence type="predicted"/>
<feature type="region of interest" description="Disordered" evidence="2">
    <location>
        <begin position="272"/>
        <end position="294"/>
    </location>
</feature>
<organism evidence="3 4">
    <name type="scientific">Melanomma pulvis-pyrius CBS 109.77</name>
    <dbReference type="NCBI Taxonomy" id="1314802"/>
    <lineage>
        <taxon>Eukaryota</taxon>
        <taxon>Fungi</taxon>
        <taxon>Dikarya</taxon>
        <taxon>Ascomycota</taxon>
        <taxon>Pezizomycotina</taxon>
        <taxon>Dothideomycetes</taxon>
        <taxon>Pleosporomycetidae</taxon>
        <taxon>Pleosporales</taxon>
        <taxon>Melanommataceae</taxon>
        <taxon>Melanomma</taxon>
    </lineage>
</organism>
<evidence type="ECO:0000256" key="1">
    <source>
        <dbReference type="ARBA" id="ARBA00023002"/>
    </source>
</evidence>
<name>A0A6A6XL37_9PLEO</name>
<dbReference type="Pfam" id="PF00106">
    <property type="entry name" value="adh_short"/>
    <property type="match status" value="1"/>
</dbReference>
<gene>
    <name evidence="3" type="ORF">K505DRAFT_323134</name>
</gene>
<dbReference type="SUPFAM" id="SSF51735">
    <property type="entry name" value="NAD(P)-binding Rossmann-fold domains"/>
    <property type="match status" value="1"/>
</dbReference>
<protein>
    <submittedName>
        <fullName evidence="3">NAD(P)-binding protein</fullName>
    </submittedName>
</protein>
<keyword evidence="4" id="KW-1185">Reference proteome</keyword>
<dbReference type="Gene3D" id="3.40.50.720">
    <property type="entry name" value="NAD(P)-binding Rossmann-like Domain"/>
    <property type="match status" value="1"/>
</dbReference>
<evidence type="ECO:0000313" key="3">
    <source>
        <dbReference type="EMBL" id="KAF2796615.1"/>
    </source>
</evidence>
<sequence>MVKYASILSSNSTFFTTKAPANLTAVFVGATNGIGLGALRAFAKHTSGTSPTIYIVGRSEKNLTTLTASIATLNPSAKLIPVVANDLTLIKDAQTAANHIASSATRVDLLIMSPGYISLKYDESPEGLDRVQTIRYYARMRFLVTLAPLLRKAPAPRVVTVLGGGGEGALWPEDWALKQHYNIPNAGGAAVSMMTLFLEEFVKQPGNEKIGGVHLAPGIVGGTTLTFAGFPGWAKALVDWIVLPLLKLVGMTIDEAGERVLFAATSPKFPSVKTEGEGEAGAEVEKGSDGKPGSGVYLLRGDSSVVPGNKVLTGFREEKMGEKVWAHTLEKFGEIEGA</sequence>
<dbReference type="GO" id="GO:0016491">
    <property type="term" value="F:oxidoreductase activity"/>
    <property type="evidence" value="ECO:0007669"/>
    <property type="project" value="UniProtKB-KW"/>
</dbReference>
<dbReference type="OrthoDB" id="2898509at2759"/>
<dbReference type="Proteomes" id="UP000799757">
    <property type="component" value="Unassembled WGS sequence"/>
</dbReference>
<dbReference type="InterPro" id="IPR002347">
    <property type="entry name" value="SDR_fam"/>
</dbReference>
<reference evidence="3" key="1">
    <citation type="journal article" date="2020" name="Stud. Mycol.">
        <title>101 Dothideomycetes genomes: a test case for predicting lifestyles and emergence of pathogens.</title>
        <authorList>
            <person name="Haridas S."/>
            <person name="Albert R."/>
            <person name="Binder M."/>
            <person name="Bloem J."/>
            <person name="Labutti K."/>
            <person name="Salamov A."/>
            <person name="Andreopoulos B."/>
            <person name="Baker S."/>
            <person name="Barry K."/>
            <person name="Bills G."/>
            <person name="Bluhm B."/>
            <person name="Cannon C."/>
            <person name="Castanera R."/>
            <person name="Culley D."/>
            <person name="Daum C."/>
            <person name="Ezra D."/>
            <person name="Gonzalez J."/>
            <person name="Henrissat B."/>
            <person name="Kuo A."/>
            <person name="Liang C."/>
            <person name="Lipzen A."/>
            <person name="Lutzoni F."/>
            <person name="Magnuson J."/>
            <person name="Mondo S."/>
            <person name="Nolan M."/>
            <person name="Ohm R."/>
            <person name="Pangilinan J."/>
            <person name="Park H.-J."/>
            <person name="Ramirez L."/>
            <person name="Alfaro M."/>
            <person name="Sun H."/>
            <person name="Tritt A."/>
            <person name="Yoshinaga Y."/>
            <person name="Zwiers L.-H."/>
            <person name="Turgeon B."/>
            <person name="Goodwin S."/>
            <person name="Spatafora J."/>
            <person name="Crous P."/>
            <person name="Grigoriev I."/>
        </authorList>
    </citation>
    <scope>NUCLEOTIDE SEQUENCE</scope>
    <source>
        <strain evidence="3">CBS 109.77</strain>
    </source>
</reference>
<evidence type="ECO:0000313" key="4">
    <source>
        <dbReference type="Proteomes" id="UP000799757"/>
    </source>
</evidence>
<dbReference type="AlphaFoldDB" id="A0A6A6XL37"/>
<keyword evidence="1" id="KW-0560">Oxidoreductase</keyword>
<dbReference type="InterPro" id="IPR036291">
    <property type="entry name" value="NAD(P)-bd_dom_sf"/>
</dbReference>
<accession>A0A6A6XL37</accession>
<dbReference type="EMBL" id="MU001826">
    <property type="protein sequence ID" value="KAF2796615.1"/>
    <property type="molecule type" value="Genomic_DNA"/>
</dbReference>
<dbReference type="PANTHER" id="PTHR47534">
    <property type="entry name" value="YALI0E05731P"/>
    <property type="match status" value="1"/>
</dbReference>